<keyword evidence="8" id="KW-0238">DNA-binding</keyword>
<dbReference type="InterPro" id="IPR027417">
    <property type="entry name" value="P-loop_NTPase"/>
</dbReference>
<dbReference type="Gene3D" id="3.40.50.300">
    <property type="entry name" value="P-loop containing nucleotide triphosphate hydrolases"/>
    <property type="match status" value="4"/>
</dbReference>
<dbReference type="EMBL" id="VXRG01000039">
    <property type="protein sequence ID" value="MXY92659.1"/>
    <property type="molecule type" value="Genomic_DNA"/>
</dbReference>
<protein>
    <recommendedName>
        <fullName evidence="12">DNA 3'-5' helicase</fullName>
        <ecNumber evidence="12">5.6.2.4</ecNumber>
    </recommendedName>
</protein>
<feature type="domain" description="UvrD-like helicase C-terminal" evidence="17">
    <location>
        <begin position="368"/>
        <end position="644"/>
    </location>
</feature>
<dbReference type="PROSITE" id="PS51198">
    <property type="entry name" value="UVRD_HELICASE_ATP_BIND"/>
    <property type="match status" value="1"/>
</dbReference>
<evidence type="ECO:0000256" key="6">
    <source>
        <dbReference type="ARBA" id="ARBA00022839"/>
    </source>
</evidence>
<keyword evidence="5 14" id="KW-0347">Helicase</keyword>
<dbReference type="InterPro" id="IPR011604">
    <property type="entry name" value="PDDEXK-like_dom_sf"/>
</dbReference>
<evidence type="ECO:0000313" key="18">
    <source>
        <dbReference type="EMBL" id="MXY92659.1"/>
    </source>
</evidence>
<dbReference type="GO" id="GO:0043138">
    <property type="term" value="F:3'-5' DNA helicase activity"/>
    <property type="evidence" value="ECO:0007669"/>
    <property type="project" value="UniProtKB-EC"/>
</dbReference>
<dbReference type="Gene3D" id="3.90.320.10">
    <property type="match status" value="1"/>
</dbReference>
<dbReference type="AlphaFoldDB" id="A0A6B0YRK7"/>
<dbReference type="Pfam" id="PF12705">
    <property type="entry name" value="PDDEXK_1"/>
    <property type="match status" value="1"/>
</dbReference>
<keyword evidence="1" id="KW-0540">Nuclease</keyword>
<evidence type="ECO:0000256" key="4">
    <source>
        <dbReference type="ARBA" id="ARBA00022801"/>
    </source>
</evidence>
<dbReference type="InterPro" id="IPR000212">
    <property type="entry name" value="DNA_helicase_UvrD/REP"/>
</dbReference>
<evidence type="ECO:0000256" key="5">
    <source>
        <dbReference type="ARBA" id="ARBA00022806"/>
    </source>
</evidence>
<dbReference type="GO" id="GO:0005829">
    <property type="term" value="C:cytosol"/>
    <property type="evidence" value="ECO:0007669"/>
    <property type="project" value="TreeGrafter"/>
</dbReference>
<dbReference type="Pfam" id="PF00580">
    <property type="entry name" value="UvrD-helicase"/>
    <property type="match status" value="1"/>
</dbReference>
<evidence type="ECO:0000256" key="8">
    <source>
        <dbReference type="ARBA" id="ARBA00023125"/>
    </source>
</evidence>
<dbReference type="PROSITE" id="PS51217">
    <property type="entry name" value="UVRD_HELICASE_CTER"/>
    <property type="match status" value="1"/>
</dbReference>
<evidence type="ECO:0000256" key="1">
    <source>
        <dbReference type="ARBA" id="ARBA00022722"/>
    </source>
</evidence>
<comment type="caution">
    <text evidence="18">The sequence shown here is derived from an EMBL/GenBank/DDBJ whole genome shotgun (WGS) entry which is preliminary data.</text>
</comment>
<keyword evidence="6" id="KW-0269">Exonuclease</keyword>
<gene>
    <name evidence="18" type="ORF">F4Y42_04330</name>
</gene>
<dbReference type="Gene3D" id="1.10.486.10">
    <property type="entry name" value="PCRA, domain 4"/>
    <property type="match status" value="1"/>
</dbReference>
<keyword evidence="9" id="KW-0234">DNA repair</keyword>
<feature type="domain" description="UvrD-like helicase ATP-binding" evidence="16">
    <location>
        <begin position="4"/>
        <end position="350"/>
    </location>
</feature>
<evidence type="ECO:0000259" key="16">
    <source>
        <dbReference type="PROSITE" id="PS51198"/>
    </source>
</evidence>
<dbReference type="Pfam" id="PF13361">
    <property type="entry name" value="UvrD_C"/>
    <property type="match status" value="1"/>
</dbReference>
<dbReference type="InterPro" id="IPR014017">
    <property type="entry name" value="DNA_helicase_UvrD-like_C"/>
</dbReference>
<dbReference type="EC" id="5.6.2.4" evidence="12"/>
<evidence type="ECO:0000256" key="2">
    <source>
        <dbReference type="ARBA" id="ARBA00022741"/>
    </source>
</evidence>
<proteinExistence type="predicted"/>
<accession>A0A6B0YRK7</accession>
<dbReference type="PANTHER" id="PTHR11070">
    <property type="entry name" value="UVRD / RECB / PCRA DNA HELICASE FAMILY MEMBER"/>
    <property type="match status" value="1"/>
</dbReference>
<comment type="catalytic activity">
    <reaction evidence="11">
        <text>Couples ATP hydrolysis with the unwinding of duplex DNA by translocating in the 3'-5' direction.</text>
        <dbReference type="EC" id="5.6.2.4"/>
    </reaction>
</comment>
<feature type="binding site" evidence="14">
    <location>
        <begin position="25"/>
        <end position="32"/>
    </location>
    <ligand>
        <name>ATP</name>
        <dbReference type="ChEBI" id="CHEBI:30616"/>
    </ligand>
</feature>
<dbReference type="GO" id="GO:0009338">
    <property type="term" value="C:exodeoxyribonuclease V complex"/>
    <property type="evidence" value="ECO:0007669"/>
    <property type="project" value="TreeGrafter"/>
</dbReference>
<evidence type="ECO:0000256" key="7">
    <source>
        <dbReference type="ARBA" id="ARBA00022840"/>
    </source>
</evidence>
<name>A0A6B0YRK7_9CHLR</name>
<keyword evidence="2 14" id="KW-0547">Nucleotide-binding</keyword>
<dbReference type="GO" id="GO:0005524">
    <property type="term" value="F:ATP binding"/>
    <property type="evidence" value="ECO:0007669"/>
    <property type="project" value="UniProtKB-UniRule"/>
</dbReference>
<sequence>MRALSDQPARDAILEHLDDNMVVEAGAGTGKTRSLVDRVVALIKSGRANLGGIAAITFTELAAAELRARITENLELAADNPGLPQDQRERCQRAVAELDQASIQTLHSFAGSLLGERPLAAGLPPGFTIRDEIEAEIAFENRWAAWLDAALDDPEAQQALRPALAADMTLDHMRKIADSFHNNYDLLAAASFAAPSSRQSEDEQPPELLPVLELLRSFTLDYARERRDAGQVEFLDMLVLARDLLRDSLAARDHFRARFTHILIDEMQDTDPLQAEIALFLAEEASDRTNPDDRPRDWRKVQPAAGKLFIVGDPKQSIYRFRRADIQQVELMRQAVGGENVLLQQNFRSLSPVIDWVNHIFSQWMQGQAQAVYAPLVTGAQDGRPPPVRIMGGEVEGLIGVVRRQEAEAIANGVRTAMEEGWQVRSEEEEGVLRPAVYQDICVLMPRRAGFDALEIAFEEAGIPFRLESASLIYNTQEARDLLNCLAAIDDPTNPVAVAAALRSPALACSDADLLTFVEKGGRFDYLAQDCPPSGCVADALAVLRKFHECRKWTAPATLIEQFVRTCRLRELALNERYSRGRWTRYGFLIDRARAFAATGEASLRAFLAWTERQREERVRARETVVRESDAGAVSVMTIHGAKGLEFPIVFLAGLNATRGPNPDPVLFDRKSGRIEAKASLQTAGYQELADFEKERAEEEHVRLVYVAATRARDHLVVSLYHKAGSKKSAAAHIDSFMQGADHLWQRFDPPAVPAPSVPVSPGEAAADDDTPTARERWQQQRRELYAARSLPISAAATRLARYEQDEKEEQDVPDEPWRRGRAGTNFGRAVHAVLQVVDLHKGSDLEKNVQAQAAAEGVPERADEIGRLVQRALDSSLVQRALASKRWWREAPVAGPVGDGIVEGFIDLLFEEEDGFVIVDFKTDAVGSEEEVEQVMARYRLQGGAYALALSKAAGVKVKEVSFLFLEPNLQKSVDNLPQAQEEAERAALAFLTSPPSATH</sequence>
<reference evidence="18" key="1">
    <citation type="submission" date="2019-09" db="EMBL/GenBank/DDBJ databases">
        <title>Characterisation of the sponge microbiome using genome-centric metagenomics.</title>
        <authorList>
            <person name="Engelberts J.P."/>
            <person name="Robbins S.J."/>
            <person name="De Goeij J.M."/>
            <person name="Aranda M."/>
            <person name="Bell S.C."/>
            <person name="Webster N.S."/>
        </authorList>
    </citation>
    <scope>NUCLEOTIDE SEQUENCE</scope>
    <source>
        <strain evidence="18">SB0664_bin_27</strain>
    </source>
</reference>
<dbReference type="GO" id="GO:0003677">
    <property type="term" value="F:DNA binding"/>
    <property type="evidence" value="ECO:0007669"/>
    <property type="project" value="UniProtKB-KW"/>
</dbReference>
<evidence type="ECO:0000259" key="17">
    <source>
        <dbReference type="PROSITE" id="PS51217"/>
    </source>
</evidence>
<evidence type="ECO:0000256" key="3">
    <source>
        <dbReference type="ARBA" id="ARBA00022763"/>
    </source>
</evidence>
<dbReference type="InterPro" id="IPR011335">
    <property type="entry name" value="Restrct_endonuc-II-like"/>
</dbReference>
<evidence type="ECO:0000256" key="13">
    <source>
        <dbReference type="ARBA" id="ARBA00048988"/>
    </source>
</evidence>
<dbReference type="CDD" id="cd17932">
    <property type="entry name" value="DEXQc_UvrD"/>
    <property type="match status" value="1"/>
</dbReference>
<keyword evidence="10" id="KW-0413">Isomerase</keyword>
<evidence type="ECO:0000256" key="15">
    <source>
        <dbReference type="SAM" id="MobiDB-lite"/>
    </source>
</evidence>
<dbReference type="SUPFAM" id="SSF52540">
    <property type="entry name" value="P-loop containing nucleoside triphosphate hydrolases"/>
    <property type="match status" value="1"/>
</dbReference>
<evidence type="ECO:0000256" key="10">
    <source>
        <dbReference type="ARBA" id="ARBA00023235"/>
    </source>
</evidence>
<dbReference type="InterPro" id="IPR014016">
    <property type="entry name" value="UvrD-like_ATP-bd"/>
</dbReference>
<organism evidence="18">
    <name type="scientific">Caldilineaceae bacterium SB0664_bin_27</name>
    <dbReference type="NCBI Taxonomy" id="2605260"/>
    <lineage>
        <taxon>Bacteria</taxon>
        <taxon>Bacillati</taxon>
        <taxon>Chloroflexota</taxon>
        <taxon>Caldilineae</taxon>
        <taxon>Caldilineales</taxon>
        <taxon>Caldilineaceae</taxon>
    </lineage>
</organism>
<feature type="region of interest" description="Disordered" evidence="15">
    <location>
        <begin position="752"/>
        <end position="775"/>
    </location>
</feature>
<dbReference type="GO" id="GO:0004527">
    <property type="term" value="F:exonuclease activity"/>
    <property type="evidence" value="ECO:0007669"/>
    <property type="project" value="UniProtKB-KW"/>
</dbReference>
<dbReference type="PANTHER" id="PTHR11070:SF23">
    <property type="entry name" value="RECBCD ENZYME SUBUNIT RECB"/>
    <property type="match status" value="1"/>
</dbReference>
<keyword evidence="4 14" id="KW-0378">Hydrolase</keyword>
<dbReference type="InterPro" id="IPR038726">
    <property type="entry name" value="PDDEXK_AddAB-type"/>
</dbReference>
<evidence type="ECO:0000256" key="9">
    <source>
        <dbReference type="ARBA" id="ARBA00023204"/>
    </source>
</evidence>
<keyword evidence="7 14" id="KW-0067">ATP-binding</keyword>
<evidence type="ECO:0000256" key="14">
    <source>
        <dbReference type="PROSITE-ProRule" id="PRU00560"/>
    </source>
</evidence>
<evidence type="ECO:0000256" key="12">
    <source>
        <dbReference type="ARBA" id="ARBA00034808"/>
    </source>
</evidence>
<dbReference type="SUPFAM" id="SSF52980">
    <property type="entry name" value="Restriction endonuclease-like"/>
    <property type="match status" value="1"/>
</dbReference>
<comment type="catalytic activity">
    <reaction evidence="13">
        <text>ATP + H2O = ADP + phosphate + H(+)</text>
        <dbReference type="Rhea" id="RHEA:13065"/>
        <dbReference type="ChEBI" id="CHEBI:15377"/>
        <dbReference type="ChEBI" id="CHEBI:15378"/>
        <dbReference type="ChEBI" id="CHEBI:30616"/>
        <dbReference type="ChEBI" id="CHEBI:43474"/>
        <dbReference type="ChEBI" id="CHEBI:456216"/>
        <dbReference type="EC" id="5.6.2.4"/>
    </reaction>
</comment>
<evidence type="ECO:0000256" key="11">
    <source>
        <dbReference type="ARBA" id="ARBA00034617"/>
    </source>
</evidence>
<keyword evidence="3" id="KW-0227">DNA damage</keyword>
<dbReference type="GO" id="GO:0000725">
    <property type="term" value="P:recombinational repair"/>
    <property type="evidence" value="ECO:0007669"/>
    <property type="project" value="TreeGrafter"/>
</dbReference>